<feature type="non-terminal residue" evidence="5">
    <location>
        <position position="1"/>
    </location>
</feature>
<feature type="repeat" description="WD" evidence="4">
    <location>
        <begin position="1"/>
        <end position="24"/>
    </location>
</feature>
<proteinExistence type="inferred from homology"/>
<dbReference type="GO" id="GO:0030042">
    <property type="term" value="P:actin filament depolymerization"/>
    <property type="evidence" value="ECO:0007669"/>
    <property type="project" value="TreeGrafter"/>
</dbReference>
<dbReference type="PROSITE" id="PS50082">
    <property type="entry name" value="WD_REPEATS_2"/>
    <property type="match status" value="1"/>
</dbReference>
<dbReference type="Proteomes" id="UP000681967">
    <property type="component" value="Unassembled WGS sequence"/>
</dbReference>
<dbReference type="InterPro" id="IPR001680">
    <property type="entry name" value="WD40_rpt"/>
</dbReference>
<evidence type="ECO:0000313" key="5">
    <source>
        <dbReference type="EMBL" id="CAF4852907.1"/>
    </source>
</evidence>
<sequence>FILTTSGDKTAKIWDITTGSAVQTYPFGTDLKDQQVGCLWSGNHIISVSLSGQIAYL</sequence>
<dbReference type="AlphaFoldDB" id="A0A8S3BRP2"/>
<accession>A0A8S3BRP2</accession>
<dbReference type="SUPFAM" id="SSF50978">
    <property type="entry name" value="WD40 repeat-like"/>
    <property type="match status" value="1"/>
</dbReference>
<feature type="non-terminal residue" evidence="5">
    <location>
        <position position="57"/>
    </location>
</feature>
<dbReference type="Gene3D" id="2.130.10.10">
    <property type="entry name" value="YVTN repeat-like/Quinoprotein amine dehydrogenase"/>
    <property type="match status" value="1"/>
</dbReference>
<dbReference type="PROSITE" id="PS00678">
    <property type="entry name" value="WD_REPEATS_1"/>
    <property type="match status" value="1"/>
</dbReference>
<evidence type="ECO:0000313" key="6">
    <source>
        <dbReference type="EMBL" id="CAF4862262.1"/>
    </source>
</evidence>
<keyword evidence="2" id="KW-0677">Repeat</keyword>
<dbReference type="EMBL" id="CAJOBH010155941">
    <property type="protein sequence ID" value="CAF4862262.1"/>
    <property type="molecule type" value="Genomic_DNA"/>
</dbReference>
<dbReference type="Proteomes" id="UP000681720">
    <property type="component" value="Unassembled WGS sequence"/>
</dbReference>
<evidence type="ECO:0000256" key="4">
    <source>
        <dbReference type="PROSITE-ProRule" id="PRU00221"/>
    </source>
</evidence>
<dbReference type="InterPro" id="IPR015943">
    <property type="entry name" value="WD40/YVTN_repeat-like_dom_sf"/>
</dbReference>
<evidence type="ECO:0000256" key="2">
    <source>
        <dbReference type="ARBA" id="ARBA00022737"/>
    </source>
</evidence>
<evidence type="ECO:0000313" key="8">
    <source>
        <dbReference type="EMBL" id="CAF5032215.1"/>
    </source>
</evidence>
<protein>
    <submittedName>
        <fullName evidence="5">Uncharacterized protein</fullName>
    </submittedName>
</protein>
<reference evidence="5" key="1">
    <citation type="submission" date="2021-02" db="EMBL/GenBank/DDBJ databases">
        <authorList>
            <person name="Nowell W R."/>
        </authorList>
    </citation>
    <scope>NUCLEOTIDE SEQUENCE</scope>
</reference>
<comment type="caution">
    <text evidence="5">The sequence shown here is derived from an EMBL/GenBank/DDBJ whole genome shotgun (WGS) entry which is preliminary data.</text>
</comment>
<evidence type="ECO:0000256" key="3">
    <source>
        <dbReference type="ARBA" id="ARBA00038366"/>
    </source>
</evidence>
<dbReference type="GO" id="GO:0051015">
    <property type="term" value="F:actin filament binding"/>
    <property type="evidence" value="ECO:0007669"/>
    <property type="project" value="TreeGrafter"/>
</dbReference>
<gene>
    <name evidence="5" type="ORF">BYL167_LOCUS50271</name>
    <name evidence="6" type="ORF">BYL167_LOCUS50616</name>
    <name evidence="7" type="ORF">GIL414_LOCUS58839</name>
    <name evidence="8" type="ORF">GIL414_LOCUS58961</name>
</gene>
<dbReference type="EMBL" id="CAJOBJ010219457">
    <property type="protein sequence ID" value="CAF5029796.1"/>
    <property type="molecule type" value="Genomic_DNA"/>
</dbReference>
<name>A0A8S3BRP2_9BILA</name>
<dbReference type="EMBL" id="CAJOBJ010220552">
    <property type="protein sequence ID" value="CAF5032215.1"/>
    <property type="molecule type" value="Genomic_DNA"/>
</dbReference>
<evidence type="ECO:0000313" key="9">
    <source>
        <dbReference type="Proteomes" id="UP000681967"/>
    </source>
</evidence>
<evidence type="ECO:0000256" key="1">
    <source>
        <dbReference type="ARBA" id="ARBA00022574"/>
    </source>
</evidence>
<dbReference type="PANTHER" id="PTHR19856">
    <property type="entry name" value="WD-REPEATCONTAINING PROTEIN WDR1"/>
    <property type="match status" value="1"/>
</dbReference>
<dbReference type="InterPro" id="IPR019775">
    <property type="entry name" value="WD40_repeat_CS"/>
</dbReference>
<evidence type="ECO:0000313" key="7">
    <source>
        <dbReference type="EMBL" id="CAF5029796.1"/>
    </source>
</evidence>
<dbReference type="EMBL" id="CAJOBH010153034">
    <property type="protein sequence ID" value="CAF4852907.1"/>
    <property type="molecule type" value="Genomic_DNA"/>
</dbReference>
<dbReference type="InterPro" id="IPR036322">
    <property type="entry name" value="WD40_repeat_dom_sf"/>
</dbReference>
<comment type="similarity">
    <text evidence="3">Belongs to the WD repeat AIP1 family.</text>
</comment>
<keyword evidence="1 4" id="KW-0853">WD repeat</keyword>
<organism evidence="5 9">
    <name type="scientific">Rotaria magnacalcarata</name>
    <dbReference type="NCBI Taxonomy" id="392030"/>
    <lineage>
        <taxon>Eukaryota</taxon>
        <taxon>Metazoa</taxon>
        <taxon>Spiralia</taxon>
        <taxon>Gnathifera</taxon>
        <taxon>Rotifera</taxon>
        <taxon>Eurotatoria</taxon>
        <taxon>Bdelloidea</taxon>
        <taxon>Philodinida</taxon>
        <taxon>Philodinidae</taxon>
        <taxon>Rotaria</taxon>
    </lineage>
</organism>
<dbReference type="GO" id="GO:0030864">
    <property type="term" value="C:cortical actin cytoskeleton"/>
    <property type="evidence" value="ECO:0007669"/>
    <property type="project" value="TreeGrafter"/>
</dbReference>
<dbReference type="PANTHER" id="PTHR19856:SF0">
    <property type="entry name" value="WD REPEAT-CONTAINING PROTEIN 1"/>
    <property type="match status" value="1"/>
</dbReference>